<dbReference type="Gene3D" id="2.40.160.10">
    <property type="entry name" value="Porin"/>
    <property type="match status" value="1"/>
</dbReference>
<keyword evidence="5" id="KW-0812">Transmembrane</keyword>
<keyword evidence="3" id="KW-0813">Transport</keyword>
<dbReference type="GO" id="GO:0015288">
    <property type="term" value="F:porin activity"/>
    <property type="evidence" value="ECO:0007669"/>
    <property type="project" value="UniProtKB-KW"/>
</dbReference>
<name>F3KP66_9BURK</name>
<dbReference type="SUPFAM" id="SSF56935">
    <property type="entry name" value="Porins"/>
    <property type="match status" value="1"/>
</dbReference>
<dbReference type="InterPro" id="IPR023614">
    <property type="entry name" value="Porin_dom_sf"/>
</dbReference>
<protein>
    <recommendedName>
        <fullName evidence="13">Porin domain-containing protein</fullName>
    </recommendedName>
</protein>
<feature type="region of interest" description="Disordered" evidence="11">
    <location>
        <begin position="132"/>
        <end position="155"/>
    </location>
</feature>
<evidence type="ECO:0000256" key="8">
    <source>
        <dbReference type="ARBA" id="ARBA00023114"/>
    </source>
</evidence>
<accession>F3KP66</accession>
<comment type="subcellular location">
    <subcellularLocation>
        <location evidence="1">Cell outer membrane</location>
        <topology evidence="1">Multi-pass membrane protein</topology>
    </subcellularLocation>
</comment>
<dbReference type="InterPro" id="IPR033900">
    <property type="entry name" value="Gram_neg_porin_domain"/>
</dbReference>
<dbReference type="Pfam" id="PF13609">
    <property type="entry name" value="Porin_4"/>
    <property type="match status" value="1"/>
</dbReference>
<evidence type="ECO:0000256" key="2">
    <source>
        <dbReference type="ARBA" id="ARBA00011233"/>
    </source>
</evidence>
<keyword evidence="8" id="KW-0626">Porin</keyword>
<dbReference type="OrthoDB" id="6975458at2"/>
<proteinExistence type="predicted"/>
<evidence type="ECO:0000256" key="9">
    <source>
        <dbReference type="ARBA" id="ARBA00023136"/>
    </source>
</evidence>
<evidence type="ECO:0000313" key="15">
    <source>
        <dbReference type="Proteomes" id="UP000016368"/>
    </source>
</evidence>
<evidence type="ECO:0000259" key="13">
    <source>
        <dbReference type="Pfam" id="PF13609"/>
    </source>
</evidence>
<organism evidence="14 15">
    <name type="scientific">Hylemonella gracilis ATCC 19624</name>
    <dbReference type="NCBI Taxonomy" id="887062"/>
    <lineage>
        <taxon>Bacteria</taxon>
        <taxon>Pseudomonadati</taxon>
        <taxon>Pseudomonadota</taxon>
        <taxon>Betaproteobacteria</taxon>
        <taxon>Burkholderiales</taxon>
        <taxon>Comamonadaceae</taxon>
        <taxon>Hylemonella</taxon>
    </lineage>
</organism>
<evidence type="ECO:0000313" key="14">
    <source>
        <dbReference type="EMBL" id="EGI78467.1"/>
    </source>
</evidence>
<dbReference type="PRINTS" id="PR00184">
    <property type="entry name" value="NEISSPPORIN"/>
</dbReference>
<keyword evidence="10" id="KW-0998">Cell outer membrane</keyword>
<dbReference type="eggNOG" id="COG3203">
    <property type="taxonomic scope" value="Bacteria"/>
</dbReference>
<dbReference type="Proteomes" id="UP000016368">
    <property type="component" value="Unassembled WGS sequence"/>
</dbReference>
<evidence type="ECO:0000256" key="7">
    <source>
        <dbReference type="ARBA" id="ARBA00023065"/>
    </source>
</evidence>
<dbReference type="PANTHER" id="PTHR34501">
    <property type="entry name" value="PROTEIN YDDL-RELATED"/>
    <property type="match status" value="1"/>
</dbReference>
<evidence type="ECO:0000256" key="6">
    <source>
        <dbReference type="ARBA" id="ARBA00022729"/>
    </source>
</evidence>
<evidence type="ECO:0000256" key="11">
    <source>
        <dbReference type="SAM" id="MobiDB-lite"/>
    </source>
</evidence>
<dbReference type="STRING" id="887062.HGR_01086"/>
<keyword evidence="6 12" id="KW-0732">Signal</keyword>
<dbReference type="GO" id="GO:0009279">
    <property type="term" value="C:cell outer membrane"/>
    <property type="evidence" value="ECO:0007669"/>
    <property type="project" value="UniProtKB-SubCell"/>
</dbReference>
<keyword evidence="4" id="KW-1134">Transmembrane beta strand</keyword>
<dbReference type="PANTHER" id="PTHR34501:SF9">
    <property type="entry name" value="MAJOR OUTER MEMBRANE PROTEIN P.IA"/>
    <property type="match status" value="1"/>
</dbReference>
<dbReference type="RefSeq" id="WP_006296186.1">
    <property type="nucleotide sequence ID" value="NZ_AEGR01000014.1"/>
</dbReference>
<feature type="signal peptide" evidence="12">
    <location>
        <begin position="1"/>
        <end position="19"/>
    </location>
</feature>
<feature type="domain" description="Porin" evidence="13">
    <location>
        <begin position="7"/>
        <end position="352"/>
    </location>
</feature>
<comment type="subunit">
    <text evidence="2">Homotrimer.</text>
</comment>
<comment type="caution">
    <text evidence="14">The sequence shown here is derived from an EMBL/GenBank/DDBJ whole genome shotgun (WGS) entry which is preliminary data.</text>
</comment>
<feature type="chain" id="PRO_5003298234" description="Porin domain-containing protein" evidence="12">
    <location>
        <begin position="20"/>
        <end position="384"/>
    </location>
</feature>
<dbReference type="GO" id="GO:0046930">
    <property type="term" value="C:pore complex"/>
    <property type="evidence" value="ECO:0007669"/>
    <property type="project" value="UniProtKB-KW"/>
</dbReference>
<dbReference type="GO" id="GO:0006811">
    <property type="term" value="P:monoatomic ion transport"/>
    <property type="evidence" value="ECO:0007669"/>
    <property type="project" value="UniProtKB-KW"/>
</dbReference>
<gene>
    <name evidence="14" type="ORF">HGR_01086</name>
</gene>
<dbReference type="CDD" id="cd00342">
    <property type="entry name" value="gram_neg_porins"/>
    <property type="match status" value="1"/>
</dbReference>
<evidence type="ECO:0000256" key="10">
    <source>
        <dbReference type="ARBA" id="ARBA00023237"/>
    </source>
</evidence>
<evidence type="ECO:0000256" key="12">
    <source>
        <dbReference type="SAM" id="SignalP"/>
    </source>
</evidence>
<evidence type="ECO:0000256" key="3">
    <source>
        <dbReference type="ARBA" id="ARBA00022448"/>
    </source>
</evidence>
<evidence type="ECO:0000256" key="1">
    <source>
        <dbReference type="ARBA" id="ARBA00004571"/>
    </source>
</evidence>
<dbReference type="EMBL" id="AEGR01000014">
    <property type="protein sequence ID" value="EGI78467.1"/>
    <property type="molecule type" value="Genomic_DNA"/>
</dbReference>
<dbReference type="InterPro" id="IPR002299">
    <property type="entry name" value="Porin_Neis"/>
</dbReference>
<sequence length="384" mass="39848">MKKTLIAVAALTAAVGAMADLKITGEVDTTVRLTDTGANSTTTVGRDGRGTTNVTFQGSEDLGDGLKAIFLYEHDFSPFESNGVFLGGEKFAGLQGGFGTLRLGTPNAVVHNVNGAVRYGMFGTKDGGRATAGGTTAGGTNVIGNDNTTGSTSNTNSNTVKTVSLFGIAETRYNSSIRYDSPSLSGLVVSLNYVPASEKTGNGKDGQATSSLIDAGAIFKTGGLTVAAAFNSRSEDESSAFHAAAAPTAAQTIAGAKRDYITAGVAYDFGFATIGGGYHQLSYDGDTLNTGYNVQATVPLSEALKLGLQYQTLTYDDKFETYAKTLGGDEKQFAIGLDYSLSKNTAVYARYISTSLDEKIKVVSSDVKANDSVTTTLFGLSVKF</sequence>
<dbReference type="InterPro" id="IPR050298">
    <property type="entry name" value="Gram-neg_bact_OMP"/>
</dbReference>
<dbReference type="AlphaFoldDB" id="F3KP66"/>
<keyword evidence="9" id="KW-0472">Membrane</keyword>
<reference evidence="14 15" key="1">
    <citation type="journal article" date="2011" name="EMBO J.">
        <title>Structural diversity of bacterial flagellar motors.</title>
        <authorList>
            <person name="Chen S."/>
            <person name="Beeby M."/>
            <person name="Murphy G.E."/>
            <person name="Leadbetter J.R."/>
            <person name="Hendrixson D.R."/>
            <person name="Briegel A."/>
            <person name="Li Z."/>
            <person name="Shi J."/>
            <person name="Tocheva E.I."/>
            <person name="Muller A."/>
            <person name="Dobro M.J."/>
            <person name="Jensen G.J."/>
        </authorList>
    </citation>
    <scope>NUCLEOTIDE SEQUENCE [LARGE SCALE GENOMIC DNA]</scope>
    <source>
        <strain evidence="14 15">ATCC 19624</strain>
    </source>
</reference>
<evidence type="ECO:0000256" key="5">
    <source>
        <dbReference type="ARBA" id="ARBA00022692"/>
    </source>
</evidence>
<keyword evidence="15" id="KW-1185">Reference proteome</keyword>
<keyword evidence="7" id="KW-0406">Ion transport</keyword>
<evidence type="ECO:0000256" key="4">
    <source>
        <dbReference type="ARBA" id="ARBA00022452"/>
    </source>
</evidence>